<dbReference type="Gene3D" id="2.90.10.10">
    <property type="entry name" value="Bulb-type lectin domain"/>
    <property type="match status" value="4"/>
</dbReference>
<dbReference type="InParanoid" id="I7M819"/>
<accession>I7M819</accession>
<dbReference type="SUPFAM" id="SSF51110">
    <property type="entry name" value="alpha-D-mannose-specific plant lectins"/>
    <property type="match status" value="3"/>
</dbReference>
<keyword evidence="4" id="KW-1185">Reference proteome</keyword>
<feature type="compositionally biased region" description="Low complexity" evidence="1">
    <location>
        <begin position="68"/>
        <end position="79"/>
    </location>
</feature>
<gene>
    <name evidence="3" type="ORF">TTHERM_00191140</name>
</gene>
<dbReference type="GeneID" id="7841602"/>
<organism evidence="3 4">
    <name type="scientific">Tetrahymena thermophila (strain SB210)</name>
    <dbReference type="NCBI Taxonomy" id="312017"/>
    <lineage>
        <taxon>Eukaryota</taxon>
        <taxon>Sar</taxon>
        <taxon>Alveolata</taxon>
        <taxon>Ciliophora</taxon>
        <taxon>Intramacronucleata</taxon>
        <taxon>Oligohymenophorea</taxon>
        <taxon>Hymenostomatida</taxon>
        <taxon>Tetrahymenina</taxon>
        <taxon>Tetrahymenidae</taxon>
        <taxon>Tetrahymena</taxon>
    </lineage>
</organism>
<dbReference type="SMART" id="SM00108">
    <property type="entry name" value="B_lectin"/>
    <property type="match status" value="3"/>
</dbReference>
<name>I7M819_TETTS</name>
<dbReference type="OrthoDB" id="1884773at2759"/>
<feature type="compositionally biased region" description="Low complexity" evidence="1">
    <location>
        <begin position="1"/>
        <end position="32"/>
    </location>
</feature>
<feature type="region of interest" description="Disordered" evidence="1">
    <location>
        <begin position="1"/>
        <end position="89"/>
    </location>
</feature>
<dbReference type="AlphaFoldDB" id="I7M819"/>
<feature type="compositionally biased region" description="Low complexity" evidence="1">
    <location>
        <begin position="39"/>
        <end position="61"/>
    </location>
</feature>
<feature type="domain" description="Bulb-type lectin" evidence="2">
    <location>
        <begin position="91"/>
        <end position="207"/>
    </location>
</feature>
<dbReference type="KEGG" id="tet:TTHERM_00191140"/>
<sequence>MNPFYNNQFNQFPPQANQNLYGQFPPSQGFQQYPPPPQFQAQQGQYPPQNYPGFNTQQNQQYPPPPQFSNQPNNQSSNQAKCNNDHPNYTKDRLIQSQRLEQDLWLVSQNQKFQAGVQEDGNLIVMSMANNQPICVFSSLTKKKGDAPYNLQLCSNGNLELKDKRNATLWQSDTVNQGQSPHTLIMQNDGNLVLFDSKKNTIWCTNTTSNTPVTGQPQCNNNHANYTKDRMQQGKRLELEKWLVSQNQRFYAGVLDDGNLVVSTSQNYSPQTCIWNSNTKKKGDGGFYLSVKGNGNLELQDKRNATVWQSYTVNQGSGPHILIMQNDGNLALIDSKQSIIWCTNTASNFGVPNQPKCNNSHANYTKDRLQQGGRLELEKWLVSQNQKYYAGVQADGNLVISTNQNYSPYSCIWSSMTKKKGDGSYYLSVKGNGNVEIQDKRNATIWETDTLNQGQSSHMLIMQNDGNLALFDRNQSIVWCSNTARE</sequence>
<dbReference type="InterPro" id="IPR036426">
    <property type="entry name" value="Bulb-type_lectin_dom_sf"/>
</dbReference>
<proteinExistence type="predicted"/>
<dbReference type="RefSeq" id="XP_001016691.2">
    <property type="nucleotide sequence ID" value="XM_001016691.2"/>
</dbReference>
<dbReference type="eggNOG" id="ENOG502QQKC">
    <property type="taxonomic scope" value="Eukaryota"/>
</dbReference>
<feature type="domain" description="Bulb-type lectin" evidence="2">
    <location>
        <begin position="366"/>
        <end position="483"/>
    </location>
</feature>
<evidence type="ECO:0000313" key="4">
    <source>
        <dbReference type="Proteomes" id="UP000009168"/>
    </source>
</evidence>
<dbReference type="Proteomes" id="UP000009168">
    <property type="component" value="Unassembled WGS sequence"/>
</dbReference>
<evidence type="ECO:0000256" key="1">
    <source>
        <dbReference type="SAM" id="MobiDB-lite"/>
    </source>
</evidence>
<protein>
    <submittedName>
        <fullName evidence="3">D-mannose-binding lectin</fullName>
    </submittedName>
</protein>
<evidence type="ECO:0000259" key="2">
    <source>
        <dbReference type="PROSITE" id="PS50927"/>
    </source>
</evidence>
<dbReference type="InterPro" id="IPR001480">
    <property type="entry name" value="Bulb-type_lectin_dom"/>
</dbReference>
<dbReference type="EMBL" id="GG662693">
    <property type="protein sequence ID" value="EAR96446.2"/>
    <property type="molecule type" value="Genomic_DNA"/>
</dbReference>
<feature type="domain" description="Bulb-type lectin" evidence="2">
    <location>
        <begin position="228"/>
        <end position="345"/>
    </location>
</feature>
<reference evidence="4" key="1">
    <citation type="journal article" date="2006" name="PLoS Biol.">
        <title>Macronuclear genome sequence of the ciliate Tetrahymena thermophila, a model eukaryote.</title>
        <authorList>
            <person name="Eisen J.A."/>
            <person name="Coyne R.S."/>
            <person name="Wu M."/>
            <person name="Wu D."/>
            <person name="Thiagarajan M."/>
            <person name="Wortman J.R."/>
            <person name="Badger J.H."/>
            <person name="Ren Q."/>
            <person name="Amedeo P."/>
            <person name="Jones K.M."/>
            <person name="Tallon L.J."/>
            <person name="Delcher A.L."/>
            <person name="Salzberg S.L."/>
            <person name="Silva J.C."/>
            <person name="Haas B.J."/>
            <person name="Majoros W.H."/>
            <person name="Farzad M."/>
            <person name="Carlton J.M."/>
            <person name="Smith R.K. Jr."/>
            <person name="Garg J."/>
            <person name="Pearlman R.E."/>
            <person name="Karrer K.M."/>
            <person name="Sun L."/>
            <person name="Manning G."/>
            <person name="Elde N.C."/>
            <person name="Turkewitz A.P."/>
            <person name="Asai D.J."/>
            <person name="Wilkes D.E."/>
            <person name="Wang Y."/>
            <person name="Cai H."/>
            <person name="Collins K."/>
            <person name="Stewart B.A."/>
            <person name="Lee S.R."/>
            <person name="Wilamowska K."/>
            <person name="Weinberg Z."/>
            <person name="Ruzzo W.L."/>
            <person name="Wloga D."/>
            <person name="Gaertig J."/>
            <person name="Frankel J."/>
            <person name="Tsao C.-C."/>
            <person name="Gorovsky M.A."/>
            <person name="Keeling P.J."/>
            <person name="Waller R.F."/>
            <person name="Patron N.J."/>
            <person name="Cherry J.M."/>
            <person name="Stover N.A."/>
            <person name="Krieger C.J."/>
            <person name="del Toro C."/>
            <person name="Ryder H.F."/>
            <person name="Williamson S.C."/>
            <person name="Barbeau R.A."/>
            <person name="Hamilton E.P."/>
            <person name="Orias E."/>
        </authorList>
    </citation>
    <scope>NUCLEOTIDE SEQUENCE [LARGE SCALE GENOMIC DNA]</scope>
    <source>
        <strain evidence="4">SB210</strain>
    </source>
</reference>
<dbReference type="PROSITE" id="PS50927">
    <property type="entry name" value="BULB_LECTIN"/>
    <property type="match status" value="3"/>
</dbReference>
<evidence type="ECO:0000313" key="3">
    <source>
        <dbReference type="EMBL" id="EAR96446.2"/>
    </source>
</evidence>